<evidence type="ECO:0000256" key="4">
    <source>
        <dbReference type="ARBA" id="ARBA00022803"/>
    </source>
</evidence>
<evidence type="ECO:0000313" key="5">
    <source>
        <dbReference type="EMBL" id="TPG25395.1"/>
    </source>
</evidence>
<dbReference type="PANTHER" id="PTHR16263:SF4">
    <property type="entry name" value="TETRATRICOPEPTIDE REPEAT PROTEIN 38"/>
    <property type="match status" value="1"/>
</dbReference>
<comment type="caution">
    <text evidence="5">The sequence shown here is derived from an EMBL/GenBank/DDBJ whole genome shotgun (WGS) entry which is preliminary data.</text>
</comment>
<dbReference type="PANTHER" id="PTHR16263">
    <property type="entry name" value="TETRATRICOPEPTIDE REPEAT PROTEIN 38"/>
    <property type="match status" value="1"/>
</dbReference>
<dbReference type="AlphaFoldDB" id="A0A502DIQ0"/>
<gene>
    <name evidence="5" type="ORF">EAH82_17805</name>
</gene>
<accession>A0A502DIQ0</accession>
<keyword evidence="4" id="KW-0802">TPR repeat</keyword>
<dbReference type="InterPro" id="IPR033891">
    <property type="entry name" value="TTC38"/>
</dbReference>
<name>A0A502DIQ0_9BURK</name>
<dbReference type="OrthoDB" id="9815900at2"/>
<keyword evidence="3" id="KW-0677">Repeat</keyword>
<dbReference type="InterPro" id="IPR011990">
    <property type="entry name" value="TPR-like_helical_dom_sf"/>
</dbReference>
<sequence length="464" mass="50231">MAQVTTLEDLPVSAAPRLLTDSLGNEVTLDDPASLSAIDDFVGGFIACEARAANVLEAADDSGPLVQAYCAALQMFSESRDGVPNARPFLARAQQDIGRATVREQGFIAAVAAWVDGDIDRAIALHQAQADQHPRDLASVKLGQYHCFNRGDGPGMLRLALSALPHAADVPYLHGMVAFGYEQCHRMREAEASARRALAICRKEPWAHHALGHVMLTEGRLSEGLDFMCSVSDSWTGLNSFMVTHNWWHVALFLIDLGRDTEALAVYDRHVWGVAKDYAQDQIGAVSLLARFELAGIEVGRRWDDVATHLLTRLNDHTLPFLDLQYLYGLARAGRPEADTLLQGVVAHAPLAPASSRAAWERVCVPAAHGLLAHARGDFAGAIEGLGMALPRLAEIGGSHAQRDLFEQIHLDALVKRGQPNTLAAAQGLLQQQLNTQPESLRLRWQTAAVYAALGLPRVATITG</sequence>
<reference evidence="5 6" key="1">
    <citation type="journal article" date="2019" name="Environ. Microbiol.">
        <title>Species interactions and distinct microbial communities in high Arctic permafrost affected cryosols are associated with the CH4 and CO2 gas fluxes.</title>
        <authorList>
            <person name="Altshuler I."/>
            <person name="Hamel J."/>
            <person name="Turney S."/>
            <person name="Magnuson E."/>
            <person name="Levesque R."/>
            <person name="Greer C."/>
            <person name="Whyte L.G."/>
        </authorList>
    </citation>
    <scope>NUCLEOTIDE SEQUENCE [LARGE SCALE GENOMIC DNA]</scope>
    <source>
        <strain evidence="5 6">S06.C</strain>
    </source>
</reference>
<evidence type="ECO:0000313" key="6">
    <source>
        <dbReference type="Proteomes" id="UP000319212"/>
    </source>
</evidence>
<proteinExistence type="inferred from homology"/>
<organism evidence="5 6">
    <name type="scientific">Variovorax guangxiensis</name>
    <dbReference type="NCBI Taxonomy" id="1775474"/>
    <lineage>
        <taxon>Bacteria</taxon>
        <taxon>Pseudomonadati</taxon>
        <taxon>Pseudomonadota</taxon>
        <taxon>Betaproteobacteria</taxon>
        <taxon>Burkholderiales</taxon>
        <taxon>Comamonadaceae</taxon>
        <taxon>Variovorax</taxon>
    </lineage>
</organism>
<comment type="similarity">
    <text evidence="1">Belongs to the TTC38 family.</text>
</comment>
<dbReference type="CDD" id="cd05804">
    <property type="entry name" value="StaR_like"/>
    <property type="match status" value="1"/>
</dbReference>
<evidence type="ECO:0000256" key="3">
    <source>
        <dbReference type="ARBA" id="ARBA00022737"/>
    </source>
</evidence>
<dbReference type="SUPFAM" id="SSF48452">
    <property type="entry name" value="TPR-like"/>
    <property type="match status" value="1"/>
</dbReference>
<dbReference type="EMBL" id="RCZI01000005">
    <property type="protein sequence ID" value="TPG25395.1"/>
    <property type="molecule type" value="Genomic_DNA"/>
</dbReference>
<dbReference type="RefSeq" id="WP_140844057.1">
    <property type="nucleotide sequence ID" value="NZ_RCZI01000005.1"/>
</dbReference>
<dbReference type="Proteomes" id="UP000319212">
    <property type="component" value="Unassembled WGS sequence"/>
</dbReference>
<evidence type="ECO:0000256" key="1">
    <source>
        <dbReference type="ARBA" id="ARBA00005857"/>
    </source>
</evidence>
<evidence type="ECO:0000256" key="2">
    <source>
        <dbReference type="ARBA" id="ARBA00019992"/>
    </source>
</evidence>
<dbReference type="Gene3D" id="1.25.40.10">
    <property type="entry name" value="Tetratricopeptide repeat domain"/>
    <property type="match status" value="1"/>
</dbReference>
<protein>
    <recommendedName>
        <fullName evidence="2">Tetratricopeptide repeat protein 38</fullName>
    </recommendedName>
</protein>